<dbReference type="GO" id="GO:0003777">
    <property type="term" value="F:microtubule motor activity"/>
    <property type="evidence" value="ECO:0007669"/>
    <property type="project" value="InterPro"/>
</dbReference>
<proteinExistence type="inferred from homology"/>
<dbReference type="GO" id="GO:0008017">
    <property type="term" value="F:microtubule binding"/>
    <property type="evidence" value="ECO:0007669"/>
    <property type="project" value="InterPro"/>
</dbReference>
<dbReference type="GO" id="GO:0005524">
    <property type="term" value="F:ATP binding"/>
    <property type="evidence" value="ECO:0007669"/>
    <property type="project" value="UniProtKB-KW"/>
</dbReference>
<dbReference type="PRINTS" id="PR00380">
    <property type="entry name" value="KINESINHEAVY"/>
</dbReference>
<feature type="compositionally biased region" description="Basic and acidic residues" evidence="4">
    <location>
        <begin position="539"/>
        <end position="548"/>
    </location>
</feature>
<feature type="region of interest" description="Disordered" evidence="4">
    <location>
        <begin position="414"/>
        <end position="447"/>
    </location>
</feature>
<sequence length="1265" mass="138165">MNGNSTSIHKDDKGLIPRICEGLFCEISRRGKSEAVSFRTEVSYLEIYNERVQDLLKKKTGPTEGGLRVREHPRDGPYVENLSKLSVNNHNDMEDLIILGNANRTTASTAMNDLSSRSHAIFTISFTRAWFEAELPCETLSKIHLVDLAGSERADATLSTGARLKEGANINKSLVSLGTVISALADLSAGGQSTKKKKQSFIPYRDSVLTWLLKDSLGGNSLTTMIATVSPADVNYGETLSTLRYASRAKNIVNSPTVNEDSGVKVIRELQAEVTRLQRLLEEANQVSCGEPSSSVMVEEELHQNQTREETVALRKEGSGVVLGCQLPHLIGIDEDLLSTGIVLYYLKEGRTLIGSDEASCSQDIGAVTQLGKGTIFRFNHPTEAAQLGHEPQRRPQSDFSLPLTDMVRSTENLSKEMQQHQRRMEEELDQQEVEQQQVQESMNKRNQDIKRLSKENSGAPHQRRAAEKTTLAGIEETGDGQNMKMLLAAEPPEVPSSCLTSATVEERRTTAMPGKHPVSHTMSELDGDPLQGGISTRDGQEQERDQCHQSGPGLLSEWPWWKAQSAAGVASYNGELVRSGDASLQQTTVLGPADGCGTKPEGNANKIKGVVADCYKERPGSGGSSLGIVSHLQSSGGTGSPPVLPQTSPHSQCDEKSLSSRVACCPPEEATFKGQYGCGEICESGGLEEILGVCETATPVATGLQPGLGSLVSRVSLIFQDAGRLLWSSPTVLQQVKKEGLQPVGARWSSHVVSVVKESNVLSVVTDSRVFSIVKGSFVFSLIKDSHIVSIVKDLYVQHVQMEVTHNIQPKEESPVIQGYVNPERTQVQGLTPAHIFSGAEVVPHDGPLMAEDSWTRNTRTCDLPVPQEQDMADVQGLSQGDKLIPEPSPEKRSEPEVTRVPEDNAQALESLKTVQNRIDVQIFCQTLIDFPDSLLYLHTLPFPDMMDTLQSIISTSVLTCQKIVALFWVNVAKCSHPEPRPALLILAENGLYTLTPEVGLLVLFHHLPLVQLREVQIGLAGHSLRVMGATEESILGVYTYSQQLTKQLCWAILAVLCPGDHRVSQHPLLHGDLKKLSLDWQARVPDLLLDAGLRVCCQFQKSLAGLVYLLQSNMDQELITLGEVQILLYTGVGVCISPSSHSAPLAQLLLTETHLGLVQDEAVFHPTPRSVTIVPRRPQFYDLTLRQRSDVRCVLVHDEDEHGAVRVDVILANVRGRGHPESVTKEATPPAQASNSSRHAEVWKLTFSCSSEAAVLINHLSNV</sequence>
<evidence type="ECO:0000256" key="2">
    <source>
        <dbReference type="ARBA" id="ARBA00022840"/>
    </source>
</evidence>
<reference evidence="6 7" key="1">
    <citation type="submission" date="2019-03" db="EMBL/GenBank/DDBJ databases">
        <title>First draft genome of Liparis tanakae, snailfish: a comprehensive survey of snailfish specific genes.</title>
        <authorList>
            <person name="Kim W."/>
            <person name="Song I."/>
            <person name="Jeong J.-H."/>
            <person name="Kim D."/>
            <person name="Kim S."/>
            <person name="Ryu S."/>
            <person name="Song J.Y."/>
            <person name="Lee S.K."/>
        </authorList>
    </citation>
    <scope>NUCLEOTIDE SEQUENCE [LARGE SCALE GENOMIC DNA]</scope>
    <source>
        <tissue evidence="6">Muscle</tissue>
    </source>
</reference>
<feature type="region of interest" description="Disordered" evidence="4">
    <location>
        <begin position="510"/>
        <end position="553"/>
    </location>
</feature>
<feature type="domain" description="Kinesin motor" evidence="5">
    <location>
        <begin position="1"/>
        <end position="252"/>
    </location>
</feature>
<feature type="region of interest" description="Disordered" evidence="4">
    <location>
        <begin position="626"/>
        <end position="653"/>
    </location>
</feature>
<evidence type="ECO:0000313" key="6">
    <source>
        <dbReference type="EMBL" id="TNN74361.1"/>
    </source>
</evidence>
<keyword evidence="7" id="KW-1185">Reference proteome</keyword>
<evidence type="ECO:0000256" key="1">
    <source>
        <dbReference type="ARBA" id="ARBA00022741"/>
    </source>
</evidence>
<dbReference type="PROSITE" id="PS50067">
    <property type="entry name" value="KINESIN_MOTOR_2"/>
    <property type="match status" value="1"/>
</dbReference>
<dbReference type="EMBL" id="SRLO01000115">
    <property type="protein sequence ID" value="TNN74361.1"/>
    <property type="molecule type" value="Genomic_DNA"/>
</dbReference>
<dbReference type="AlphaFoldDB" id="A0A4Z2I9E4"/>
<dbReference type="Pfam" id="PF00225">
    <property type="entry name" value="Kinesin"/>
    <property type="match status" value="1"/>
</dbReference>
<keyword evidence="2" id="KW-0067">ATP-binding</keyword>
<comment type="similarity">
    <text evidence="3">Belongs to the TRAFAC class myosin-kinesin ATPase superfamily. Kinesin family.</text>
</comment>
<dbReference type="FunFam" id="3.40.850.10:FF:000167">
    <property type="entry name" value="Uncharacterized protein"/>
    <property type="match status" value="1"/>
</dbReference>
<feature type="compositionally biased region" description="Basic and acidic residues" evidence="4">
    <location>
        <begin position="890"/>
        <end position="901"/>
    </location>
</feature>
<feature type="compositionally biased region" description="Basic and acidic residues" evidence="4">
    <location>
        <begin position="414"/>
        <end position="426"/>
    </location>
</feature>
<dbReference type="Gene3D" id="2.60.200.20">
    <property type="match status" value="1"/>
</dbReference>
<dbReference type="Gene3D" id="3.40.850.10">
    <property type="entry name" value="Kinesin motor domain"/>
    <property type="match status" value="1"/>
</dbReference>
<evidence type="ECO:0000313" key="7">
    <source>
        <dbReference type="Proteomes" id="UP000314294"/>
    </source>
</evidence>
<accession>A0A4Z2I9E4</accession>
<dbReference type="PANTHER" id="PTHR47117:SF6">
    <property type="entry name" value="KINESIN-LIKE PROTEIN KIF16B"/>
    <property type="match status" value="1"/>
</dbReference>
<dbReference type="InterPro" id="IPR001752">
    <property type="entry name" value="Kinesin_motor_dom"/>
</dbReference>
<dbReference type="PANTHER" id="PTHR47117">
    <property type="entry name" value="STAR-RELATED LIPID TRANSFER PROTEIN 9"/>
    <property type="match status" value="1"/>
</dbReference>
<dbReference type="SUPFAM" id="SSF52540">
    <property type="entry name" value="P-loop containing nucleoside triphosphate hydrolases"/>
    <property type="match status" value="1"/>
</dbReference>
<protein>
    <submittedName>
        <fullName evidence="6">Kinesin-like protein KIF16B</fullName>
    </submittedName>
</protein>
<feature type="region of interest" description="Disordered" evidence="4">
    <location>
        <begin position="879"/>
        <end position="901"/>
    </location>
</feature>
<dbReference type="PROSITE" id="PS00411">
    <property type="entry name" value="KINESIN_MOTOR_1"/>
    <property type="match status" value="1"/>
</dbReference>
<name>A0A4Z2I9E4_9TELE</name>
<dbReference type="InterPro" id="IPR036961">
    <property type="entry name" value="Kinesin_motor_dom_sf"/>
</dbReference>
<organism evidence="6 7">
    <name type="scientific">Liparis tanakae</name>
    <name type="common">Tanaka's snailfish</name>
    <dbReference type="NCBI Taxonomy" id="230148"/>
    <lineage>
        <taxon>Eukaryota</taxon>
        <taxon>Metazoa</taxon>
        <taxon>Chordata</taxon>
        <taxon>Craniata</taxon>
        <taxon>Vertebrata</taxon>
        <taxon>Euteleostomi</taxon>
        <taxon>Actinopterygii</taxon>
        <taxon>Neopterygii</taxon>
        <taxon>Teleostei</taxon>
        <taxon>Neoteleostei</taxon>
        <taxon>Acanthomorphata</taxon>
        <taxon>Eupercaria</taxon>
        <taxon>Perciformes</taxon>
        <taxon>Cottioidei</taxon>
        <taxon>Cottales</taxon>
        <taxon>Liparidae</taxon>
        <taxon>Liparis</taxon>
    </lineage>
</organism>
<dbReference type="GO" id="GO:0007018">
    <property type="term" value="P:microtubule-based movement"/>
    <property type="evidence" value="ECO:0007669"/>
    <property type="project" value="InterPro"/>
</dbReference>
<dbReference type="InterPro" id="IPR019821">
    <property type="entry name" value="Kinesin_motor_CS"/>
</dbReference>
<keyword evidence="1" id="KW-0547">Nucleotide-binding</keyword>
<dbReference type="SMART" id="SM00129">
    <property type="entry name" value="KISc"/>
    <property type="match status" value="1"/>
</dbReference>
<evidence type="ECO:0000256" key="4">
    <source>
        <dbReference type="SAM" id="MobiDB-lite"/>
    </source>
</evidence>
<dbReference type="OrthoDB" id="3176171at2759"/>
<comment type="caution">
    <text evidence="6">The sequence shown here is derived from an EMBL/GenBank/DDBJ whole genome shotgun (WGS) entry which is preliminary data.</text>
</comment>
<evidence type="ECO:0000256" key="3">
    <source>
        <dbReference type="PROSITE-ProRule" id="PRU00283"/>
    </source>
</evidence>
<comment type="caution">
    <text evidence="3">Lacks conserved residue(s) required for the propagation of feature annotation.</text>
</comment>
<dbReference type="Proteomes" id="UP000314294">
    <property type="component" value="Unassembled WGS sequence"/>
</dbReference>
<evidence type="ECO:0000259" key="5">
    <source>
        <dbReference type="PROSITE" id="PS50067"/>
    </source>
</evidence>
<gene>
    <name evidence="6" type="primary">KIF16B_2</name>
    <name evidence="6" type="ORF">EYF80_015444</name>
</gene>
<dbReference type="InterPro" id="IPR027417">
    <property type="entry name" value="P-loop_NTPase"/>
</dbReference>